<keyword evidence="3" id="KW-1185">Reference proteome</keyword>
<dbReference type="Proteomes" id="UP000762676">
    <property type="component" value="Unassembled WGS sequence"/>
</dbReference>
<dbReference type="AlphaFoldDB" id="A0AAV4JC61"/>
<comment type="caution">
    <text evidence="2">The sequence shown here is derived from an EMBL/GenBank/DDBJ whole genome shotgun (WGS) entry which is preliminary data.</text>
</comment>
<dbReference type="EMBL" id="BMAT01003066">
    <property type="protein sequence ID" value="GFS19400.1"/>
    <property type="molecule type" value="Genomic_DNA"/>
</dbReference>
<protein>
    <submittedName>
        <fullName evidence="2">Uncharacterized protein</fullName>
    </submittedName>
</protein>
<proteinExistence type="predicted"/>
<gene>
    <name evidence="2" type="ORF">ElyMa_001544300</name>
</gene>
<evidence type="ECO:0000313" key="3">
    <source>
        <dbReference type="Proteomes" id="UP000762676"/>
    </source>
</evidence>
<feature type="region of interest" description="Disordered" evidence="1">
    <location>
        <begin position="1"/>
        <end position="32"/>
    </location>
</feature>
<accession>A0AAV4JC61</accession>
<sequence length="94" mass="11160">MRDSIGMKMSAASEAGLETPLKRMHKVRREKKDKAIENDCSILIDSRRKSNYRNHWVSPIQRVNRKSRVIFAVLVKRSQVSREKLKRRRRLLSQ</sequence>
<reference evidence="2 3" key="1">
    <citation type="journal article" date="2021" name="Elife">
        <title>Chloroplast acquisition without the gene transfer in kleptoplastic sea slugs, Plakobranchus ocellatus.</title>
        <authorList>
            <person name="Maeda T."/>
            <person name="Takahashi S."/>
            <person name="Yoshida T."/>
            <person name="Shimamura S."/>
            <person name="Takaki Y."/>
            <person name="Nagai Y."/>
            <person name="Toyoda A."/>
            <person name="Suzuki Y."/>
            <person name="Arimoto A."/>
            <person name="Ishii H."/>
            <person name="Satoh N."/>
            <person name="Nishiyama T."/>
            <person name="Hasebe M."/>
            <person name="Maruyama T."/>
            <person name="Minagawa J."/>
            <person name="Obokata J."/>
            <person name="Shigenobu S."/>
        </authorList>
    </citation>
    <scope>NUCLEOTIDE SEQUENCE [LARGE SCALE GENOMIC DNA]</scope>
</reference>
<evidence type="ECO:0000256" key="1">
    <source>
        <dbReference type="SAM" id="MobiDB-lite"/>
    </source>
</evidence>
<evidence type="ECO:0000313" key="2">
    <source>
        <dbReference type="EMBL" id="GFS19400.1"/>
    </source>
</evidence>
<name>A0AAV4JC61_9GAST</name>
<organism evidence="2 3">
    <name type="scientific">Elysia marginata</name>
    <dbReference type="NCBI Taxonomy" id="1093978"/>
    <lineage>
        <taxon>Eukaryota</taxon>
        <taxon>Metazoa</taxon>
        <taxon>Spiralia</taxon>
        <taxon>Lophotrochozoa</taxon>
        <taxon>Mollusca</taxon>
        <taxon>Gastropoda</taxon>
        <taxon>Heterobranchia</taxon>
        <taxon>Euthyneura</taxon>
        <taxon>Panpulmonata</taxon>
        <taxon>Sacoglossa</taxon>
        <taxon>Placobranchoidea</taxon>
        <taxon>Plakobranchidae</taxon>
        <taxon>Elysia</taxon>
    </lineage>
</organism>